<evidence type="ECO:0000313" key="2">
    <source>
        <dbReference type="EMBL" id="KYC72282.1"/>
    </source>
</evidence>
<accession>A0A150KH94</accession>
<organism evidence="2 3">
    <name type="scientific">Heyndrickxia coagulans</name>
    <name type="common">Weizmannia coagulans</name>
    <dbReference type="NCBI Taxonomy" id="1398"/>
    <lineage>
        <taxon>Bacteria</taxon>
        <taxon>Bacillati</taxon>
        <taxon>Bacillota</taxon>
        <taxon>Bacilli</taxon>
        <taxon>Bacillales</taxon>
        <taxon>Bacillaceae</taxon>
        <taxon>Heyndrickxia</taxon>
    </lineage>
</organism>
<proteinExistence type="predicted"/>
<dbReference type="Pfam" id="PF13274">
    <property type="entry name" value="SocA_Panacea"/>
    <property type="match status" value="1"/>
</dbReference>
<protein>
    <recommendedName>
        <fullName evidence="1">Antitoxin SocA-like Panacea domain-containing protein</fullName>
    </recommendedName>
</protein>
<dbReference type="RefSeq" id="WP_061574360.1">
    <property type="nucleotide sequence ID" value="NZ_LQYI01000021.1"/>
</dbReference>
<gene>
    <name evidence="2" type="ORF">B4099_3644</name>
</gene>
<feature type="domain" description="Antitoxin SocA-like Panacea" evidence="1">
    <location>
        <begin position="28"/>
        <end position="140"/>
    </location>
</feature>
<reference evidence="2 3" key="1">
    <citation type="submission" date="2016-01" db="EMBL/GenBank/DDBJ databases">
        <title>Genome Sequences of Twelve Sporeforming Bacillus Species Isolated from Foods.</title>
        <authorList>
            <person name="Berendsen E.M."/>
            <person name="Wells-Bennik M.H."/>
            <person name="Krawcyk A.O."/>
            <person name="De Jong A."/>
            <person name="Holsappel S."/>
            <person name="Eijlander R.T."/>
            <person name="Kuipers O.P."/>
        </authorList>
    </citation>
    <scope>NUCLEOTIDE SEQUENCE [LARGE SCALE GENOMIC DNA]</scope>
    <source>
        <strain evidence="2 3">B4099</strain>
    </source>
</reference>
<sequence length="176" mass="20694">MTYAAMDIANYIVKKSIELKRPISNLRLQKLLYYIQARFLVETGEPLFCDEIGKWKYGPVIPSVYHEFKKYGSGTIDSISEQLLVERNKNGDIVDISVKHFNEDDIDLKVRGKIEETVNSLSKYGTFDLVHKTHEQSLWKQYEHAIINNSFVEPYTDEEIKQYFSDHPEVRIWENK</sequence>
<dbReference type="PATRIC" id="fig|1398.25.peg.1490"/>
<evidence type="ECO:0000313" key="3">
    <source>
        <dbReference type="Proteomes" id="UP000075304"/>
    </source>
</evidence>
<name>A0A150KH94_HEYCO</name>
<dbReference type="AlphaFoldDB" id="A0A150KH94"/>
<dbReference type="EMBL" id="LQYI01000021">
    <property type="protein sequence ID" value="KYC72282.1"/>
    <property type="molecule type" value="Genomic_DNA"/>
</dbReference>
<dbReference type="Proteomes" id="UP000075304">
    <property type="component" value="Unassembled WGS sequence"/>
</dbReference>
<dbReference type="InterPro" id="IPR025272">
    <property type="entry name" value="SocA_Panacea"/>
</dbReference>
<comment type="caution">
    <text evidence="2">The sequence shown here is derived from an EMBL/GenBank/DDBJ whole genome shotgun (WGS) entry which is preliminary data.</text>
</comment>
<evidence type="ECO:0000259" key="1">
    <source>
        <dbReference type="Pfam" id="PF13274"/>
    </source>
</evidence>